<keyword evidence="4" id="KW-1185">Reference proteome</keyword>
<dbReference type="PANTHER" id="PTHR35568:SF1">
    <property type="entry name" value="TRANSCRIPTIONAL REGULATOR DAUR"/>
    <property type="match status" value="1"/>
</dbReference>
<name>A0ABT1SQG3_9FIRM</name>
<organism evidence="3 4">
    <name type="scientific">Megasphaera massiliensis</name>
    <dbReference type="NCBI Taxonomy" id="1232428"/>
    <lineage>
        <taxon>Bacteria</taxon>
        <taxon>Bacillati</taxon>
        <taxon>Bacillota</taxon>
        <taxon>Negativicutes</taxon>
        <taxon>Veillonellales</taxon>
        <taxon>Veillonellaceae</taxon>
        <taxon>Megasphaera</taxon>
    </lineage>
</organism>
<dbReference type="EMBL" id="JANGEW010000002">
    <property type="protein sequence ID" value="MCQ5341868.1"/>
    <property type="molecule type" value="Genomic_DNA"/>
</dbReference>
<gene>
    <name evidence="3" type="ORF">NE675_02285</name>
</gene>
<dbReference type="InterPro" id="IPR039445">
    <property type="entry name" value="DauR-like_HTH"/>
</dbReference>
<protein>
    <submittedName>
        <fullName evidence="3">Helix-turn-helix transcriptional regulator</fullName>
    </submittedName>
</protein>
<evidence type="ECO:0000313" key="4">
    <source>
        <dbReference type="Proteomes" id="UP001206692"/>
    </source>
</evidence>
<dbReference type="Proteomes" id="UP001206692">
    <property type="component" value="Unassembled WGS sequence"/>
</dbReference>
<feature type="domain" description="Transcriptional regulator DauR-like HTH" evidence="2">
    <location>
        <begin position="162"/>
        <end position="223"/>
    </location>
</feature>
<accession>A0ABT1SQG3</accession>
<evidence type="ECO:0000259" key="1">
    <source>
        <dbReference type="Pfam" id="PF08348"/>
    </source>
</evidence>
<dbReference type="PANTHER" id="PTHR35568">
    <property type="entry name" value="TRANSCRIPTIONAL REGULATOR DAUR"/>
    <property type="match status" value="1"/>
</dbReference>
<dbReference type="Pfam" id="PF13309">
    <property type="entry name" value="HTH_22"/>
    <property type="match status" value="1"/>
</dbReference>
<evidence type="ECO:0000259" key="2">
    <source>
        <dbReference type="Pfam" id="PF13309"/>
    </source>
</evidence>
<reference evidence="3 4" key="1">
    <citation type="submission" date="2022-06" db="EMBL/GenBank/DDBJ databases">
        <title>Isolation of gut microbiota from human fecal samples.</title>
        <authorList>
            <person name="Pamer E.G."/>
            <person name="Barat B."/>
            <person name="Waligurski E."/>
            <person name="Medina S."/>
            <person name="Paddock L."/>
            <person name="Mostad J."/>
        </authorList>
    </citation>
    <scope>NUCLEOTIDE SEQUENCE [LARGE SCALE GENOMIC DNA]</scope>
    <source>
        <strain evidence="3 4">DFI.1.1</strain>
    </source>
</reference>
<evidence type="ECO:0000313" key="3">
    <source>
        <dbReference type="EMBL" id="MCQ5341868.1"/>
    </source>
</evidence>
<comment type="caution">
    <text evidence="3">The sequence shown here is derived from an EMBL/GenBank/DDBJ whole genome shotgun (WGS) entry which is preliminary data.</text>
</comment>
<dbReference type="Pfam" id="PF08348">
    <property type="entry name" value="PAS_6"/>
    <property type="match status" value="1"/>
</dbReference>
<dbReference type="InterPro" id="IPR039446">
    <property type="entry name" value="DauR-like"/>
</dbReference>
<dbReference type="RefSeq" id="WP_154254003.1">
    <property type="nucleotide sequence ID" value="NZ_JAJCIO010000002.1"/>
</dbReference>
<dbReference type="InterPro" id="IPR013559">
    <property type="entry name" value="YheO"/>
</dbReference>
<sequence length="233" mass="26224">MNILDIYKGLVPFLGEALGKDCEVVLHDFREPGHSVIAIANGNISGRHVGAPATDFILKLLQMDKKQHQQSVTNYYGKSFNGHTLRSSTYFIHDEQGESIGALCLNYDVQHYVEVRKQLDQLILMDPAKRIDGMQGAIVSDDTHLHKVEISESMYPTVDDVIQNLIQRALEPFEAEAGRLSPEKRISIVEELYKNGLFVLKGSVYALAKALEVSEPTVYRYLNRVKKNNPDSH</sequence>
<proteinExistence type="predicted"/>
<feature type="domain" description="YheO-like" evidence="1">
    <location>
        <begin position="4"/>
        <end position="116"/>
    </location>
</feature>